<keyword evidence="1" id="KW-0732">Signal</keyword>
<comment type="caution">
    <text evidence="3">The sequence shown here is derived from an EMBL/GenBank/DDBJ whole genome shotgun (WGS) entry which is preliminary data.</text>
</comment>
<dbReference type="EMBL" id="QTJV01000020">
    <property type="protein sequence ID" value="RFM30713.1"/>
    <property type="molecule type" value="Genomic_DNA"/>
</dbReference>
<evidence type="ECO:0000256" key="1">
    <source>
        <dbReference type="SAM" id="SignalP"/>
    </source>
</evidence>
<proteinExistence type="predicted"/>
<reference evidence="3 4" key="1">
    <citation type="submission" date="2018-08" db="EMBL/GenBank/DDBJ databases">
        <title>Chitinophaga sp. K20C18050901, a novel bacterium isolated from forest soil.</title>
        <authorList>
            <person name="Wang C."/>
        </authorList>
    </citation>
    <scope>NUCLEOTIDE SEQUENCE [LARGE SCALE GENOMIC DNA]</scope>
    <source>
        <strain evidence="3 4">K20C18050901</strain>
    </source>
</reference>
<evidence type="ECO:0000259" key="2">
    <source>
        <dbReference type="Pfam" id="PF14344"/>
    </source>
</evidence>
<dbReference type="AlphaFoldDB" id="A0A3E1NS14"/>
<name>A0A3E1NS14_9BACT</name>
<feature type="domain" description="DUF4397" evidence="2">
    <location>
        <begin position="39"/>
        <end position="154"/>
    </location>
</feature>
<dbReference type="InterPro" id="IPR025510">
    <property type="entry name" value="DUF4397"/>
</dbReference>
<dbReference type="Pfam" id="PF14344">
    <property type="entry name" value="DUF4397"/>
    <property type="match status" value="1"/>
</dbReference>
<dbReference type="Proteomes" id="UP000261174">
    <property type="component" value="Unassembled WGS sequence"/>
</dbReference>
<feature type="signal peptide" evidence="1">
    <location>
        <begin position="1"/>
        <end position="27"/>
    </location>
</feature>
<evidence type="ECO:0000313" key="3">
    <source>
        <dbReference type="EMBL" id="RFM30713.1"/>
    </source>
</evidence>
<evidence type="ECO:0000313" key="4">
    <source>
        <dbReference type="Proteomes" id="UP000261174"/>
    </source>
</evidence>
<dbReference type="OrthoDB" id="9792011at2"/>
<dbReference type="RefSeq" id="WP_116857646.1">
    <property type="nucleotide sequence ID" value="NZ_QTJV01000020.1"/>
</dbReference>
<accession>A0A3E1NS14</accession>
<keyword evidence="4" id="KW-1185">Reference proteome</keyword>
<feature type="chain" id="PRO_5017604478" evidence="1">
    <location>
        <begin position="28"/>
        <end position="234"/>
    </location>
</feature>
<protein>
    <submittedName>
        <fullName evidence="3">DUF4397 domain-containing protein</fullName>
    </submittedName>
</protein>
<sequence length="234" mass="24577">MTMLNHASSRLLAAFAFAGLVAFSSCSKDDDDTAIDPDATVKIVNVFPDAGSVNVYNGETKINSSAIDYNTATAYLNVAKGDATYNFKNAVSNNTVLSLPVKFDGGNYSLFTTGKSSDNSTTGILTKDNLDAPASGKAKIRFVHASTNLGAVNFFVSDSLLFNNNAYKSVSEFKEMAAGTYTLKLSDATSGTAVVSKSDVVLTAGKIYTVAAVGLVNNNVLTEQPLSISVMENN</sequence>
<gene>
    <name evidence="3" type="ORF">DXN04_32760</name>
</gene>
<organism evidence="3 4">
    <name type="scientific">Chitinophaga silvisoli</name>
    <dbReference type="NCBI Taxonomy" id="2291814"/>
    <lineage>
        <taxon>Bacteria</taxon>
        <taxon>Pseudomonadati</taxon>
        <taxon>Bacteroidota</taxon>
        <taxon>Chitinophagia</taxon>
        <taxon>Chitinophagales</taxon>
        <taxon>Chitinophagaceae</taxon>
        <taxon>Chitinophaga</taxon>
    </lineage>
</organism>